<keyword evidence="1" id="KW-0695">RNA-directed DNA polymerase</keyword>
<organism evidence="1 2">
    <name type="scientific">Brachionus plicatilis</name>
    <name type="common">Marine rotifer</name>
    <name type="synonym">Brachionus muelleri</name>
    <dbReference type="NCBI Taxonomy" id="10195"/>
    <lineage>
        <taxon>Eukaryota</taxon>
        <taxon>Metazoa</taxon>
        <taxon>Spiralia</taxon>
        <taxon>Gnathifera</taxon>
        <taxon>Rotifera</taxon>
        <taxon>Eurotatoria</taxon>
        <taxon>Monogononta</taxon>
        <taxon>Pseudotrocha</taxon>
        <taxon>Ploima</taxon>
        <taxon>Brachionidae</taxon>
        <taxon>Brachionus</taxon>
    </lineage>
</organism>
<keyword evidence="1" id="KW-0378">Hydrolase</keyword>
<protein>
    <submittedName>
        <fullName evidence="1">AP-like endonuclease reverse transcriptase</fullName>
    </submittedName>
</protein>
<sequence length="231" mass="27324">MLREVKINEQLIPIDPFPVFLGIKLDPKLSYTLHLRHITKRIVIKIATINKIKRLKLKNSIYLRLTIFRSMIRSIFDNSFAIYQVSPPSFKKRLQKLQNKILRHVKFFPLRTSIPYIHQSLNVQLIEERMNRLFYGSYRSDKPVEKNTHIDVMDYSSKTSLAIIDHLFVEGYRGLLYLSNRLFELSERYVGTRLSHSIPLVERLVKEYKEGFESRHIEYPTPLSFISLSIG</sequence>
<proteinExistence type="predicted"/>
<comment type="caution">
    <text evidence="1">The sequence shown here is derived from an EMBL/GenBank/DDBJ whole genome shotgun (WGS) entry which is preliminary data.</text>
</comment>
<gene>
    <name evidence="1" type="ORF">BpHYR1_045558</name>
</gene>
<evidence type="ECO:0000313" key="2">
    <source>
        <dbReference type="Proteomes" id="UP000276133"/>
    </source>
</evidence>
<name>A0A3M7QLR5_BRAPC</name>
<keyword evidence="2" id="KW-1185">Reference proteome</keyword>
<keyword evidence="1" id="KW-0255">Endonuclease</keyword>
<keyword evidence="1" id="KW-0808">Transferase</keyword>
<dbReference type="GO" id="GO:0003964">
    <property type="term" value="F:RNA-directed DNA polymerase activity"/>
    <property type="evidence" value="ECO:0007669"/>
    <property type="project" value="UniProtKB-KW"/>
</dbReference>
<dbReference type="EMBL" id="REGN01005697">
    <property type="protein sequence ID" value="RNA12396.1"/>
    <property type="molecule type" value="Genomic_DNA"/>
</dbReference>
<keyword evidence="1" id="KW-0548">Nucleotidyltransferase</keyword>
<keyword evidence="1" id="KW-0540">Nuclease</keyword>
<dbReference type="Proteomes" id="UP000276133">
    <property type="component" value="Unassembled WGS sequence"/>
</dbReference>
<accession>A0A3M7QLR5</accession>
<dbReference type="OrthoDB" id="10050074at2759"/>
<reference evidence="1 2" key="1">
    <citation type="journal article" date="2018" name="Sci. Rep.">
        <title>Genomic signatures of local adaptation to the degree of environmental predictability in rotifers.</title>
        <authorList>
            <person name="Franch-Gras L."/>
            <person name="Hahn C."/>
            <person name="Garcia-Roger E.M."/>
            <person name="Carmona M.J."/>
            <person name="Serra M."/>
            <person name="Gomez A."/>
        </authorList>
    </citation>
    <scope>NUCLEOTIDE SEQUENCE [LARGE SCALE GENOMIC DNA]</scope>
    <source>
        <strain evidence="1">HYR1</strain>
    </source>
</reference>
<dbReference type="GO" id="GO:0004519">
    <property type="term" value="F:endonuclease activity"/>
    <property type="evidence" value="ECO:0007669"/>
    <property type="project" value="UniProtKB-KW"/>
</dbReference>
<evidence type="ECO:0000313" key="1">
    <source>
        <dbReference type="EMBL" id="RNA12396.1"/>
    </source>
</evidence>
<dbReference type="AlphaFoldDB" id="A0A3M7QLR5"/>